<gene>
    <name evidence="1" type="ORF">LCMAC102_00930</name>
</gene>
<dbReference type="EMBL" id="MK500334">
    <property type="protein sequence ID" value="QBK86298.1"/>
    <property type="molecule type" value="Genomic_DNA"/>
</dbReference>
<reference evidence="1" key="1">
    <citation type="journal article" date="2019" name="MBio">
        <title>Virus Genomes from Deep Sea Sediments Expand the Ocean Megavirome and Support Independent Origins of Viral Gigantism.</title>
        <authorList>
            <person name="Backstrom D."/>
            <person name="Yutin N."/>
            <person name="Jorgensen S.L."/>
            <person name="Dharamshi J."/>
            <person name="Homa F."/>
            <person name="Zaremba-Niedwiedzka K."/>
            <person name="Spang A."/>
            <person name="Wolf Y.I."/>
            <person name="Koonin E.V."/>
            <person name="Ettema T.J."/>
        </authorList>
    </citation>
    <scope>NUCLEOTIDE SEQUENCE</scope>
</reference>
<accession>A0A481YSU5</accession>
<organism evidence="1">
    <name type="scientific">Marseillevirus LCMAC102</name>
    <dbReference type="NCBI Taxonomy" id="2506603"/>
    <lineage>
        <taxon>Viruses</taxon>
        <taxon>Varidnaviria</taxon>
        <taxon>Bamfordvirae</taxon>
        <taxon>Nucleocytoviricota</taxon>
        <taxon>Megaviricetes</taxon>
        <taxon>Pimascovirales</taxon>
        <taxon>Pimascovirales incertae sedis</taxon>
        <taxon>Marseilleviridae</taxon>
    </lineage>
</organism>
<protein>
    <submittedName>
        <fullName evidence="1">Uncharacterized protein</fullName>
    </submittedName>
</protein>
<name>A0A481YSU5_9VIRU</name>
<sequence>MGYLQTVLGIARINPESQKANHSLSTTEFLRLIAKKIFVDGKLVEKIDDFNPYDFEPYVSDSESDPDESTMKIELYNDLINHPEKKFLIDSDEYDECLNNPLAYKKCQDIHIGTSCCFVGIIIDVVEIGSPSKLTSNLEYRIKMAKMWVDELDQQSRIDKDEWYLVLQSNCCS</sequence>
<evidence type="ECO:0000313" key="1">
    <source>
        <dbReference type="EMBL" id="QBK86298.1"/>
    </source>
</evidence>
<proteinExistence type="predicted"/>